<gene>
    <name evidence="7" type="ORF">SAMN05421813_10923</name>
</gene>
<feature type="domain" description="MPN" evidence="6">
    <location>
        <begin position="29"/>
        <end position="154"/>
    </location>
</feature>
<reference evidence="8" key="1">
    <citation type="submission" date="2016-10" db="EMBL/GenBank/DDBJ databases">
        <authorList>
            <person name="Varghese N."/>
            <person name="Submissions S."/>
        </authorList>
    </citation>
    <scope>NUCLEOTIDE SEQUENCE [LARGE SCALE GENOMIC DNA]</scope>
    <source>
        <strain evidence="8">DSM 24536</strain>
    </source>
</reference>
<dbReference type="AlphaFoldDB" id="A0A1G9S0W0"/>
<dbReference type="Pfam" id="PF04002">
    <property type="entry name" value="RadC"/>
    <property type="match status" value="1"/>
</dbReference>
<dbReference type="PANTHER" id="PTHR30471:SF3">
    <property type="entry name" value="UPF0758 PROTEIN YEES-RELATED"/>
    <property type="match status" value="1"/>
</dbReference>
<dbReference type="STRING" id="990371.SAMN05421813_10923"/>
<dbReference type="InterPro" id="IPR001405">
    <property type="entry name" value="UPF0758"/>
</dbReference>
<dbReference type="Proteomes" id="UP000199226">
    <property type="component" value="Unassembled WGS sequence"/>
</dbReference>
<dbReference type="EMBL" id="FNHH01000009">
    <property type="protein sequence ID" value="SDM29062.1"/>
    <property type="molecule type" value="Genomic_DNA"/>
</dbReference>
<dbReference type="Gene3D" id="3.40.140.10">
    <property type="entry name" value="Cytidine Deaminase, domain 2"/>
    <property type="match status" value="1"/>
</dbReference>
<dbReference type="InterPro" id="IPR020891">
    <property type="entry name" value="UPF0758_CS"/>
</dbReference>
<dbReference type="GO" id="GO:0006508">
    <property type="term" value="P:proteolysis"/>
    <property type="evidence" value="ECO:0007669"/>
    <property type="project" value="UniProtKB-KW"/>
</dbReference>
<evidence type="ECO:0000256" key="3">
    <source>
        <dbReference type="ARBA" id="ARBA00022801"/>
    </source>
</evidence>
<proteinExistence type="predicted"/>
<evidence type="ECO:0000256" key="4">
    <source>
        <dbReference type="ARBA" id="ARBA00022833"/>
    </source>
</evidence>
<evidence type="ECO:0000256" key="1">
    <source>
        <dbReference type="ARBA" id="ARBA00022670"/>
    </source>
</evidence>
<organism evidence="7 8">
    <name type="scientific">Daejeonella rubra</name>
    <dbReference type="NCBI Taxonomy" id="990371"/>
    <lineage>
        <taxon>Bacteria</taxon>
        <taxon>Pseudomonadati</taxon>
        <taxon>Bacteroidota</taxon>
        <taxon>Sphingobacteriia</taxon>
        <taxon>Sphingobacteriales</taxon>
        <taxon>Sphingobacteriaceae</taxon>
        <taxon>Daejeonella</taxon>
    </lineage>
</organism>
<keyword evidence="4" id="KW-0862">Zinc</keyword>
<evidence type="ECO:0000256" key="2">
    <source>
        <dbReference type="ARBA" id="ARBA00022723"/>
    </source>
</evidence>
<name>A0A1G9S0W0_9SPHI</name>
<dbReference type="PANTHER" id="PTHR30471">
    <property type="entry name" value="DNA REPAIR PROTEIN RADC"/>
    <property type="match status" value="1"/>
</dbReference>
<evidence type="ECO:0000313" key="8">
    <source>
        <dbReference type="Proteomes" id="UP000199226"/>
    </source>
</evidence>
<keyword evidence="3" id="KW-0378">Hydrolase</keyword>
<dbReference type="InterPro" id="IPR025657">
    <property type="entry name" value="RadC_JAB"/>
</dbReference>
<protein>
    <submittedName>
        <fullName evidence="7">DNA repair protein RadC</fullName>
    </submittedName>
</protein>
<evidence type="ECO:0000256" key="5">
    <source>
        <dbReference type="ARBA" id="ARBA00023049"/>
    </source>
</evidence>
<dbReference type="RefSeq" id="WP_090703556.1">
    <property type="nucleotide sequence ID" value="NZ_FNHH01000009.1"/>
</dbReference>
<keyword evidence="2" id="KW-0479">Metal-binding</keyword>
<evidence type="ECO:0000313" key="7">
    <source>
        <dbReference type="EMBL" id="SDM29062.1"/>
    </source>
</evidence>
<keyword evidence="1" id="KW-0645">Protease</keyword>
<dbReference type="CDD" id="cd08071">
    <property type="entry name" value="MPN_DUF2466"/>
    <property type="match status" value="1"/>
</dbReference>
<keyword evidence="8" id="KW-1185">Reference proteome</keyword>
<dbReference type="PROSITE" id="PS50249">
    <property type="entry name" value="MPN"/>
    <property type="match status" value="1"/>
</dbReference>
<evidence type="ECO:0000259" key="6">
    <source>
        <dbReference type="PROSITE" id="PS50249"/>
    </source>
</evidence>
<accession>A0A1G9S0W0</accession>
<dbReference type="GO" id="GO:0008237">
    <property type="term" value="F:metallopeptidase activity"/>
    <property type="evidence" value="ECO:0007669"/>
    <property type="project" value="UniProtKB-KW"/>
</dbReference>
<dbReference type="OrthoDB" id="9804482at2"/>
<keyword evidence="5" id="KW-0482">Metalloprotease</keyword>
<dbReference type="InterPro" id="IPR037518">
    <property type="entry name" value="MPN"/>
</dbReference>
<dbReference type="PROSITE" id="PS01302">
    <property type="entry name" value="UPF0758"/>
    <property type="match status" value="1"/>
</dbReference>
<dbReference type="GO" id="GO:0046872">
    <property type="term" value="F:metal ion binding"/>
    <property type="evidence" value="ECO:0007669"/>
    <property type="project" value="UniProtKB-KW"/>
</dbReference>
<sequence>MKKNLDNTFKVCELQLVYKQTFKPSQRPKITNSLDSYNLLISIWNTEIIGFIEEFKILLLNRAHKVIGCYDISTGGICGTVADPRVIFAAALKSCATSIILAHNHPSGNLTPSEADISLTRKLKDGGLILDIAVLDHIILSTEGYYSFADEGII</sequence>